<dbReference type="GO" id="GO:0000917">
    <property type="term" value="P:division septum assembly"/>
    <property type="evidence" value="ECO:0007669"/>
    <property type="project" value="UniProtKB-KW"/>
</dbReference>
<evidence type="ECO:0000256" key="15">
    <source>
        <dbReference type="ARBA" id="ARBA00023316"/>
    </source>
</evidence>
<dbReference type="PANTHER" id="PTHR30627">
    <property type="entry name" value="PEPTIDOGLYCAN D,D-TRANSPEPTIDASE"/>
    <property type="match status" value="1"/>
</dbReference>
<dbReference type="Gene3D" id="3.90.1310.10">
    <property type="entry name" value="Penicillin-binding protein 2a (Domain 2)"/>
    <property type="match status" value="1"/>
</dbReference>
<dbReference type="GO" id="GO:0009252">
    <property type="term" value="P:peptidoglycan biosynthetic process"/>
    <property type="evidence" value="ECO:0007669"/>
    <property type="project" value="UniProtKB-UniRule"/>
</dbReference>
<dbReference type="EMBL" id="DMND01000239">
    <property type="protein sequence ID" value="HAN29554.1"/>
    <property type="molecule type" value="Genomic_DNA"/>
</dbReference>
<dbReference type="Pfam" id="PF00905">
    <property type="entry name" value="Transpeptidase"/>
    <property type="match status" value="1"/>
</dbReference>
<dbReference type="InterPro" id="IPR005311">
    <property type="entry name" value="PBP_dimer"/>
</dbReference>
<comment type="pathway">
    <text evidence="16">Cell wall biogenesis; peptidoglycan biosynthesis.</text>
</comment>
<protein>
    <recommendedName>
        <fullName evidence="16">Peptidoglycan D,D-transpeptidase FtsI</fullName>
        <ecNumber evidence="16">3.4.16.4</ecNumber>
    </recommendedName>
    <alternativeName>
        <fullName evidence="16">Penicillin-binding protein 3</fullName>
        <shortName evidence="16">PBP-3</shortName>
    </alternativeName>
</protein>
<keyword evidence="6 16" id="KW-0645">Protease</keyword>
<evidence type="ECO:0000313" key="19">
    <source>
        <dbReference type="EMBL" id="HAN29554.1"/>
    </source>
</evidence>
<dbReference type="Proteomes" id="UP000259273">
    <property type="component" value="Unassembled WGS sequence"/>
</dbReference>
<dbReference type="GO" id="GO:0009002">
    <property type="term" value="F:serine-type D-Ala-D-Ala carboxypeptidase activity"/>
    <property type="evidence" value="ECO:0007669"/>
    <property type="project" value="UniProtKB-UniRule"/>
</dbReference>
<keyword evidence="15 16" id="KW-0961">Cell wall biogenesis/degradation</keyword>
<evidence type="ECO:0000256" key="7">
    <source>
        <dbReference type="ARBA" id="ARBA00022692"/>
    </source>
</evidence>
<dbReference type="GO" id="GO:0071555">
    <property type="term" value="P:cell wall organization"/>
    <property type="evidence" value="ECO:0007669"/>
    <property type="project" value="UniProtKB-KW"/>
</dbReference>
<evidence type="ECO:0000256" key="3">
    <source>
        <dbReference type="ARBA" id="ARBA00022519"/>
    </source>
</evidence>
<evidence type="ECO:0000256" key="5">
    <source>
        <dbReference type="ARBA" id="ARBA00022645"/>
    </source>
</evidence>
<dbReference type="InterPro" id="IPR037532">
    <property type="entry name" value="FtsI_transpept"/>
</dbReference>
<feature type="active site" description="Acyl-ester intermediate" evidence="16">
    <location>
        <position position="296"/>
    </location>
</feature>
<keyword evidence="2 16" id="KW-1003">Cell membrane</keyword>
<evidence type="ECO:0000256" key="11">
    <source>
        <dbReference type="ARBA" id="ARBA00022989"/>
    </source>
</evidence>
<evidence type="ECO:0000313" key="20">
    <source>
        <dbReference type="Proteomes" id="UP000259273"/>
    </source>
</evidence>
<dbReference type="PANTHER" id="PTHR30627:SF1">
    <property type="entry name" value="PEPTIDOGLYCAN D,D-TRANSPEPTIDASE FTSI"/>
    <property type="match status" value="1"/>
</dbReference>
<dbReference type="STRING" id="1121937.GCA_000423125_03046"/>
<keyword evidence="3 16" id="KW-0997">Cell inner membrane</keyword>
<dbReference type="AlphaFoldDB" id="A0A3C1KTB9"/>
<keyword evidence="12 16" id="KW-0472">Membrane</keyword>
<dbReference type="Gene3D" id="3.40.710.10">
    <property type="entry name" value="DD-peptidase/beta-lactamase superfamily"/>
    <property type="match status" value="1"/>
</dbReference>
<keyword evidence="7 16" id="KW-0812">Transmembrane</keyword>
<evidence type="ECO:0000256" key="2">
    <source>
        <dbReference type="ARBA" id="ARBA00022475"/>
    </source>
</evidence>
<dbReference type="GO" id="GO:0043093">
    <property type="term" value="P:FtsZ-dependent cytokinesis"/>
    <property type="evidence" value="ECO:0007669"/>
    <property type="project" value="UniProtKB-UniRule"/>
</dbReference>
<dbReference type="GO" id="GO:0005886">
    <property type="term" value="C:plasma membrane"/>
    <property type="evidence" value="ECO:0007669"/>
    <property type="project" value="UniProtKB-UniRule"/>
</dbReference>
<dbReference type="HAMAP" id="MF_02080">
    <property type="entry name" value="FtsI_transpept"/>
    <property type="match status" value="1"/>
</dbReference>
<sequence length="575" mass="61879">MSRSRLAAVAPWRFYLVAIALLAMLALLVGRVLSLQVLDVEHGRSFLQDQGESRAMRNAEIPAYRGVIADRRGEPLAVSTPVISLVADPRLLTAVEDLSPLATALDMPLADLQARLDRFTGRSFMYLRRHMVPAAAREVLALKLPGVSGRREYQRYYPAGEVAGHLVGFTNLDGRGIAGLELAYDDWLKGTPGKKQYIKDLRGDVVRDIGVLEPARSGKDLRLSIDLRLQYLHHQELQRAMALTGAASGSIVTLDSHTGEVLAMVNHPVYNPNGRRGISPDQTRNRAVTDMFEPGSTMKTFTLVAALESGRYSTESMIDTSPGRIRVGRKTLPDPRNYGEISVSRVIEKSSQVGVTKIALDIGHEPIQDVFRRFGFGAALGTGFPGESAGQLPNRRRWSDIEKVTLAFGYGLTATPLQLAHAYASFANDGVMPPVSLLAANETAPVGTRVVEADIAREVRKVLQRVTEEHGTARRAQVPGYAVGGKTGTVRKVGPGGYQDNKHIAFFAGIAPIADPRFVTVVVINEPQGEATGGGAVAAPVFSRVAQGTLRLLNLPPDEHDAALAVAAQGAGVSG</sequence>
<dbReference type="UniPathway" id="UPA00219"/>
<feature type="domain" description="Penicillin-binding protein dimerisation" evidence="18">
    <location>
        <begin position="61"/>
        <end position="208"/>
    </location>
</feature>
<accession>A0A3C1KTB9</accession>
<dbReference type="Pfam" id="PF03717">
    <property type="entry name" value="PBP_dimer"/>
    <property type="match status" value="1"/>
</dbReference>
<keyword evidence="4 16" id="KW-0132">Cell division</keyword>
<feature type="domain" description="Penicillin-binding protein transpeptidase" evidence="17">
    <location>
        <begin position="249"/>
        <end position="545"/>
    </location>
</feature>
<dbReference type="InterPro" id="IPR012338">
    <property type="entry name" value="Beta-lactam/transpept-like"/>
</dbReference>
<keyword evidence="8 16" id="KW-0378">Hydrolase</keyword>
<proteinExistence type="inferred from homology"/>
<organism evidence="19 20">
    <name type="scientific">Haliea salexigens</name>
    <dbReference type="NCBI Taxonomy" id="287487"/>
    <lineage>
        <taxon>Bacteria</taxon>
        <taxon>Pseudomonadati</taxon>
        <taxon>Pseudomonadota</taxon>
        <taxon>Gammaproteobacteria</taxon>
        <taxon>Cellvibrionales</taxon>
        <taxon>Halieaceae</taxon>
        <taxon>Haliea</taxon>
    </lineage>
</organism>
<dbReference type="SUPFAM" id="SSF56519">
    <property type="entry name" value="Penicillin binding protein dimerisation domain"/>
    <property type="match status" value="1"/>
</dbReference>
<comment type="subcellular location">
    <subcellularLocation>
        <location evidence="1">Membrane</location>
    </subcellularLocation>
</comment>
<name>A0A3C1KTB9_9GAMM</name>
<keyword evidence="11 16" id="KW-1133">Transmembrane helix</keyword>
<evidence type="ECO:0000256" key="10">
    <source>
        <dbReference type="ARBA" id="ARBA00022984"/>
    </source>
</evidence>
<dbReference type="GO" id="GO:0008658">
    <property type="term" value="F:penicillin binding"/>
    <property type="evidence" value="ECO:0007669"/>
    <property type="project" value="InterPro"/>
</dbReference>
<dbReference type="InterPro" id="IPR001460">
    <property type="entry name" value="PCN-bd_Tpept"/>
</dbReference>
<keyword evidence="13 16" id="KW-0717">Septation</keyword>
<evidence type="ECO:0000256" key="1">
    <source>
        <dbReference type="ARBA" id="ARBA00004370"/>
    </source>
</evidence>
<evidence type="ECO:0000259" key="18">
    <source>
        <dbReference type="Pfam" id="PF03717"/>
    </source>
</evidence>
<evidence type="ECO:0000256" key="14">
    <source>
        <dbReference type="ARBA" id="ARBA00023306"/>
    </source>
</evidence>
<evidence type="ECO:0000256" key="16">
    <source>
        <dbReference type="HAMAP-Rule" id="MF_02080"/>
    </source>
</evidence>
<comment type="catalytic activity">
    <reaction evidence="16">
        <text>Preferential cleavage: (Ac)2-L-Lys-D-Ala-|-D-Ala. Also transpeptidation of peptidyl-alanyl moieties that are N-acyl substituents of D-alanine.</text>
        <dbReference type="EC" id="3.4.16.4"/>
    </reaction>
</comment>
<evidence type="ECO:0000256" key="9">
    <source>
        <dbReference type="ARBA" id="ARBA00022960"/>
    </source>
</evidence>
<dbReference type="InterPro" id="IPR036138">
    <property type="entry name" value="PBP_dimer_sf"/>
</dbReference>
<keyword evidence="9 16" id="KW-0133">Cell shape</keyword>
<gene>
    <name evidence="16" type="primary">ftsI</name>
    <name evidence="19" type="ORF">DCP75_17875</name>
</gene>
<keyword evidence="14 16" id="KW-0131">Cell cycle</keyword>
<evidence type="ECO:0000256" key="12">
    <source>
        <dbReference type="ARBA" id="ARBA00023136"/>
    </source>
</evidence>
<dbReference type="InterPro" id="IPR050515">
    <property type="entry name" value="Beta-lactam/transpept"/>
</dbReference>
<dbReference type="GO" id="GO:0006508">
    <property type="term" value="P:proteolysis"/>
    <property type="evidence" value="ECO:0007669"/>
    <property type="project" value="UniProtKB-KW"/>
</dbReference>
<dbReference type="GO" id="GO:0008360">
    <property type="term" value="P:regulation of cell shape"/>
    <property type="evidence" value="ECO:0007669"/>
    <property type="project" value="UniProtKB-KW"/>
</dbReference>
<comment type="function">
    <text evidence="16">Catalyzes cross-linking of the peptidoglycan cell wall at the division septum.</text>
</comment>
<evidence type="ECO:0000256" key="4">
    <source>
        <dbReference type="ARBA" id="ARBA00022618"/>
    </source>
</evidence>
<dbReference type="EC" id="3.4.16.4" evidence="16"/>
<evidence type="ECO:0000256" key="8">
    <source>
        <dbReference type="ARBA" id="ARBA00022801"/>
    </source>
</evidence>
<keyword evidence="10 16" id="KW-0573">Peptidoglycan synthesis</keyword>
<keyword evidence="5 16" id="KW-0121">Carboxypeptidase</keyword>
<evidence type="ECO:0000256" key="13">
    <source>
        <dbReference type="ARBA" id="ARBA00023210"/>
    </source>
</evidence>
<comment type="caution">
    <text evidence="19">The sequence shown here is derived from an EMBL/GenBank/DDBJ whole genome shotgun (WGS) entry which is preliminary data.</text>
</comment>
<dbReference type="GO" id="GO:0008955">
    <property type="term" value="F:peptidoglycan glycosyltransferase activity"/>
    <property type="evidence" value="ECO:0007669"/>
    <property type="project" value="InterPro"/>
</dbReference>
<evidence type="ECO:0000256" key="6">
    <source>
        <dbReference type="ARBA" id="ARBA00022670"/>
    </source>
</evidence>
<comment type="similarity">
    <text evidence="16">Belongs to the transpeptidase family. FtsI subfamily.</text>
</comment>
<evidence type="ECO:0000259" key="17">
    <source>
        <dbReference type="Pfam" id="PF00905"/>
    </source>
</evidence>
<reference evidence="19 20" key="1">
    <citation type="journal article" date="2018" name="Nat. Biotechnol.">
        <title>A standardized bacterial taxonomy based on genome phylogeny substantially revises the tree of life.</title>
        <authorList>
            <person name="Parks D.H."/>
            <person name="Chuvochina M."/>
            <person name="Waite D.W."/>
            <person name="Rinke C."/>
            <person name="Skarshewski A."/>
            <person name="Chaumeil P.A."/>
            <person name="Hugenholtz P."/>
        </authorList>
    </citation>
    <scope>NUCLEOTIDE SEQUENCE [LARGE SCALE GENOMIC DNA]</scope>
    <source>
        <strain evidence="19">UBA9158</strain>
    </source>
</reference>
<dbReference type="SUPFAM" id="SSF56601">
    <property type="entry name" value="beta-lactamase/transpeptidase-like"/>
    <property type="match status" value="1"/>
</dbReference>
<dbReference type="Gene3D" id="3.30.450.330">
    <property type="match status" value="1"/>
</dbReference>